<dbReference type="PANTHER" id="PTHR31157">
    <property type="entry name" value="SCP DOMAIN-CONTAINING PROTEIN"/>
    <property type="match status" value="1"/>
</dbReference>
<feature type="chain" id="PRO_5015200709" evidence="1">
    <location>
        <begin position="27"/>
        <end position="153"/>
    </location>
</feature>
<dbReference type="InterPro" id="IPR014044">
    <property type="entry name" value="CAP_dom"/>
</dbReference>
<keyword evidence="4" id="KW-1185">Reference proteome</keyword>
<evidence type="ECO:0000256" key="1">
    <source>
        <dbReference type="SAM" id="SignalP"/>
    </source>
</evidence>
<dbReference type="PANTHER" id="PTHR31157:SF1">
    <property type="entry name" value="SCP DOMAIN-CONTAINING PROTEIN"/>
    <property type="match status" value="1"/>
</dbReference>
<dbReference type="Proteomes" id="UP000240572">
    <property type="component" value="Unassembled WGS sequence"/>
</dbReference>
<evidence type="ECO:0000259" key="2">
    <source>
        <dbReference type="Pfam" id="PF00188"/>
    </source>
</evidence>
<proteinExistence type="predicted"/>
<feature type="signal peptide" evidence="1">
    <location>
        <begin position="1"/>
        <end position="26"/>
    </location>
</feature>
<dbReference type="EMBL" id="PYGD01000002">
    <property type="protein sequence ID" value="PSK93044.1"/>
    <property type="molecule type" value="Genomic_DNA"/>
</dbReference>
<feature type="domain" description="SCP" evidence="2">
    <location>
        <begin position="37"/>
        <end position="150"/>
    </location>
</feature>
<keyword evidence="1" id="KW-0732">Signal</keyword>
<protein>
    <submittedName>
        <fullName evidence="3">Uncharacterized protein YkwD</fullName>
    </submittedName>
</protein>
<dbReference type="InterPro" id="IPR035940">
    <property type="entry name" value="CAP_sf"/>
</dbReference>
<dbReference type="Gene3D" id="3.40.33.10">
    <property type="entry name" value="CAP"/>
    <property type="match status" value="1"/>
</dbReference>
<organism evidence="3 4">
    <name type="scientific">Taibaiella chishuiensis</name>
    <dbReference type="NCBI Taxonomy" id="1434707"/>
    <lineage>
        <taxon>Bacteria</taxon>
        <taxon>Pseudomonadati</taxon>
        <taxon>Bacteroidota</taxon>
        <taxon>Chitinophagia</taxon>
        <taxon>Chitinophagales</taxon>
        <taxon>Chitinophagaceae</taxon>
        <taxon>Taibaiella</taxon>
    </lineage>
</organism>
<dbReference type="AlphaFoldDB" id="A0A2P8D749"/>
<comment type="caution">
    <text evidence="3">The sequence shown here is derived from an EMBL/GenBank/DDBJ whole genome shotgun (WGS) entry which is preliminary data.</text>
</comment>
<sequence length="153" mass="16939">MTLSFRTGLAALLCSFVLFFAPAAQARDRDMTEDILYFTNKFRSSKGLKPLVLLDELSEQAQAHSKNMARKKVGFGHKGFDKRTAAIRSELGWGSAFAENVAYGHLDAEAVVNLWINSPGHRKNLLGDYTHIGIGIAEARDGSLYFTQIFLAK</sequence>
<dbReference type="SUPFAM" id="SSF55797">
    <property type="entry name" value="PR-1-like"/>
    <property type="match status" value="1"/>
</dbReference>
<gene>
    <name evidence="3" type="ORF">B0I18_10213</name>
</gene>
<evidence type="ECO:0000313" key="3">
    <source>
        <dbReference type="EMBL" id="PSK93044.1"/>
    </source>
</evidence>
<dbReference type="CDD" id="cd05379">
    <property type="entry name" value="CAP_bacterial"/>
    <property type="match status" value="1"/>
</dbReference>
<dbReference type="RefSeq" id="WP_219905940.1">
    <property type="nucleotide sequence ID" value="NZ_PYGD01000002.1"/>
</dbReference>
<name>A0A2P8D749_9BACT</name>
<evidence type="ECO:0000313" key="4">
    <source>
        <dbReference type="Proteomes" id="UP000240572"/>
    </source>
</evidence>
<accession>A0A2P8D749</accession>
<dbReference type="Pfam" id="PF00188">
    <property type="entry name" value="CAP"/>
    <property type="match status" value="1"/>
</dbReference>
<reference evidence="3 4" key="1">
    <citation type="submission" date="2018-03" db="EMBL/GenBank/DDBJ databases">
        <title>Genomic Encyclopedia of Type Strains, Phase III (KMG-III): the genomes of soil and plant-associated and newly described type strains.</title>
        <authorList>
            <person name="Whitman W."/>
        </authorList>
    </citation>
    <scope>NUCLEOTIDE SEQUENCE [LARGE SCALE GENOMIC DNA]</scope>
    <source>
        <strain evidence="3 4">CGMCC 1.12700</strain>
    </source>
</reference>